<reference evidence="6" key="1">
    <citation type="journal article" date="2016" name="Front. Microbiol.">
        <title>Genome Sequence of the Piezophilic, Mesophilic Sulfate-Reducing Bacterium Desulfovibrio indicus J2T.</title>
        <authorList>
            <person name="Cao J."/>
            <person name="Maignien L."/>
            <person name="Shao Z."/>
            <person name="Alain K."/>
            <person name="Jebbar M."/>
        </authorList>
    </citation>
    <scope>NUCLEOTIDE SEQUENCE</scope>
    <source>
        <strain evidence="6">JCM 32048</strain>
    </source>
</reference>
<dbReference type="RefSeq" id="WP_099902998.1">
    <property type="nucleotide sequence ID" value="NZ_BPQJ01000018.1"/>
</dbReference>
<feature type="signal peptide" evidence="4">
    <location>
        <begin position="1"/>
        <end position="33"/>
    </location>
</feature>
<protein>
    <recommendedName>
        <fullName evidence="5">Leucine-binding protein domain-containing protein</fullName>
    </recommendedName>
</protein>
<evidence type="ECO:0000259" key="5">
    <source>
        <dbReference type="Pfam" id="PF13458"/>
    </source>
</evidence>
<keyword evidence="2 4" id="KW-0732">Signal</keyword>
<dbReference type="AlphaFoldDB" id="A0AA37HDC1"/>
<dbReference type="InterPro" id="IPR028082">
    <property type="entry name" value="Peripla_BP_I"/>
</dbReference>
<dbReference type="EMBL" id="BPQJ01000018">
    <property type="protein sequence ID" value="GJD63704.1"/>
    <property type="molecule type" value="Genomic_DNA"/>
</dbReference>
<feature type="chain" id="PRO_5041402351" description="Leucine-binding protein domain-containing protein" evidence="4">
    <location>
        <begin position="34"/>
        <end position="412"/>
    </location>
</feature>
<accession>A0AA37HDC1</accession>
<dbReference type="GO" id="GO:0006865">
    <property type="term" value="P:amino acid transport"/>
    <property type="evidence" value="ECO:0007669"/>
    <property type="project" value="UniProtKB-KW"/>
</dbReference>
<evidence type="ECO:0000256" key="4">
    <source>
        <dbReference type="SAM" id="SignalP"/>
    </source>
</evidence>
<sequence length="412" mass="43244">MSFRSRVAGAAGLALSLATSVAMSVALGTSALAQDAKAPIKIGVLSDMSGPFADQAGTGSVTAAQLAVEDFAKEAGELKVEIVSADHQNKPDIGLATARRWLDQEGVSTIVDLPNSAVALAVSNLMRERHRVALASSALTSDLTGKACAPTTVQWVSDTWAQGSATARAIAGRGLKSWYFVTVDYALGHALERDATVALKAAGGTVKGSSKHPLNAGDFASPLLSAQGSGAQVLALADTGADMINAVKQAAEFGVMPEMRLAALFVQLSDTHALGLKAAQGLQLASAFYWDRTDGTRAFAKRFGERMNGRMPTENHAGVYSSTLAYLRAVRDTGTIEGEKVVAAMREKPINDPLFGTVTVRQDGRAVHDLFLYEVKAPADSKGPYDYYKLLDTVPGDQAFRPMAEGGCPLVK</sequence>
<keyword evidence="3" id="KW-0813">Transport</keyword>
<evidence type="ECO:0000256" key="2">
    <source>
        <dbReference type="ARBA" id="ARBA00022729"/>
    </source>
</evidence>
<reference evidence="6" key="2">
    <citation type="submission" date="2021-08" db="EMBL/GenBank/DDBJ databases">
        <authorList>
            <person name="Tani A."/>
            <person name="Ola A."/>
            <person name="Ogura Y."/>
            <person name="Katsura K."/>
            <person name="Hayashi T."/>
        </authorList>
    </citation>
    <scope>NUCLEOTIDE SEQUENCE</scope>
    <source>
        <strain evidence="6">JCM 32048</strain>
    </source>
</reference>
<keyword evidence="7" id="KW-1185">Reference proteome</keyword>
<name>A0AA37HDC1_9HYPH</name>
<evidence type="ECO:0000256" key="1">
    <source>
        <dbReference type="ARBA" id="ARBA00010062"/>
    </source>
</evidence>
<dbReference type="Proteomes" id="UP001055286">
    <property type="component" value="Unassembled WGS sequence"/>
</dbReference>
<gene>
    <name evidence="6" type="ORF">MPEAHAMD_3875</name>
</gene>
<dbReference type="Gene3D" id="3.40.50.2300">
    <property type="match status" value="2"/>
</dbReference>
<evidence type="ECO:0000313" key="7">
    <source>
        <dbReference type="Proteomes" id="UP001055286"/>
    </source>
</evidence>
<evidence type="ECO:0000313" key="6">
    <source>
        <dbReference type="EMBL" id="GJD63704.1"/>
    </source>
</evidence>
<proteinExistence type="inferred from homology"/>
<organism evidence="6 7">
    <name type="scientific">Methylobacterium frigidaeris</name>
    <dbReference type="NCBI Taxonomy" id="2038277"/>
    <lineage>
        <taxon>Bacteria</taxon>
        <taxon>Pseudomonadati</taxon>
        <taxon>Pseudomonadota</taxon>
        <taxon>Alphaproteobacteria</taxon>
        <taxon>Hyphomicrobiales</taxon>
        <taxon>Methylobacteriaceae</taxon>
        <taxon>Methylobacterium</taxon>
    </lineage>
</organism>
<dbReference type="CDD" id="cd06327">
    <property type="entry name" value="PBP1_SBP-like"/>
    <property type="match status" value="1"/>
</dbReference>
<keyword evidence="3" id="KW-0029">Amino-acid transport</keyword>
<comment type="similarity">
    <text evidence="1">Belongs to the leucine-binding protein family.</text>
</comment>
<dbReference type="Pfam" id="PF13458">
    <property type="entry name" value="Peripla_BP_6"/>
    <property type="match status" value="1"/>
</dbReference>
<dbReference type="PANTHER" id="PTHR30483">
    <property type="entry name" value="LEUCINE-SPECIFIC-BINDING PROTEIN"/>
    <property type="match status" value="1"/>
</dbReference>
<evidence type="ECO:0000256" key="3">
    <source>
        <dbReference type="ARBA" id="ARBA00022970"/>
    </source>
</evidence>
<dbReference type="PANTHER" id="PTHR30483:SF6">
    <property type="entry name" value="PERIPLASMIC BINDING PROTEIN OF ABC TRANSPORTER FOR NATURAL AMINO ACIDS"/>
    <property type="match status" value="1"/>
</dbReference>
<comment type="caution">
    <text evidence="6">The sequence shown here is derived from an EMBL/GenBank/DDBJ whole genome shotgun (WGS) entry which is preliminary data.</text>
</comment>
<dbReference type="InterPro" id="IPR051010">
    <property type="entry name" value="BCAA_transport"/>
</dbReference>
<dbReference type="SUPFAM" id="SSF53822">
    <property type="entry name" value="Periplasmic binding protein-like I"/>
    <property type="match status" value="1"/>
</dbReference>
<feature type="domain" description="Leucine-binding protein" evidence="5">
    <location>
        <begin position="39"/>
        <end position="376"/>
    </location>
</feature>
<dbReference type="InterPro" id="IPR028081">
    <property type="entry name" value="Leu-bd"/>
</dbReference>